<gene>
    <name evidence="10" type="ordered locus">Shal_1741</name>
</gene>
<dbReference type="CDD" id="cd07896">
    <property type="entry name" value="Adenylation_kDNA_ligase_like"/>
    <property type="match status" value="1"/>
</dbReference>
<dbReference type="NCBIfam" id="NF006592">
    <property type="entry name" value="PRK09125.1"/>
    <property type="match status" value="1"/>
</dbReference>
<comment type="catalytic activity">
    <reaction evidence="6">
        <text>ATP + (deoxyribonucleotide)n-3'-hydroxyl + 5'-phospho-(deoxyribonucleotide)m = (deoxyribonucleotide)n+m + AMP + diphosphate.</text>
        <dbReference type="EC" id="6.5.1.1"/>
    </reaction>
</comment>
<feature type="domain" description="ATP-dependent DNA ligase family profile" evidence="8">
    <location>
        <begin position="89"/>
        <end position="213"/>
    </location>
</feature>
<reference evidence="10" key="1">
    <citation type="submission" date="2008-01" db="EMBL/GenBank/DDBJ databases">
        <title>Complete sequence of Shewanella halifaxensis HAW-EB4.</title>
        <authorList>
            <consortium name="US DOE Joint Genome Institute"/>
            <person name="Copeland A."/>
            <person name="Lucas S."/>
            <person name="Lapidus A."/>
            <person name="Glavina del Rio T."/>
            <person name="Dalin E."/>
            <person name="Tice H."/>
            <person name="Bruce D."/>
            <person name="Goodwin L."/>
            <person name="Pitluck S."/>
            <person name="Sims D."/>
            <person name="Brettin T."/>
            <person name="Detter J.C."/>
            <person name="Han C."/>
            <person name="Kuske C.R."/>
            <person name="Schmutz J."/>
            <person name="Larimer F."/>
            <person name="Land M."/>
            <person name="Hauser L."/>
            <person name="Kyrpides N."/>
            <person name="Kim E."/>
            <person name="Zhao J.-S."/>
            <person name="Richardson P."/>
        </authorList>
    </citation>
    <scope>NUCLEOTIDE SEQUENCE [LARGE SCALE GENOMIC DNA]</scope>
    <source>
        <strain evidence="10">HAW-EB4</strain>
    </source>
</reference>
<dbReference type="GO" id="GO:0006281">
    <property type="term" value="P:DNA repair"/>
    <property type="evidence" value="ECO:0007669"/>
    <property type="project" value="UniProtKB-KW"/>
</dbReference>
<dbReference type="SUPFAM" id="SSF50249">
    <property type="entry name" value="Nucleic acid-binding proteins"/>
    <property type="match status" value="1"/>
</dbReference>
<dbReference type="CDD" id="cd08041">
    <property type="entry name" value="OBF_kDNA_ligase_like"/>
    <property type="match status" value="1"/>
</dbReference>
<dbReference type="InterPro" id="IPR012310">
    <property type="entry name" value="DNA_ligase_ATP-dep_cent"/>
</dbReference>
<keyword evidence="2 10" id="KW-0436">Ligase</keyword>
<dbReference type="PANTHER" id="PTHR47810">
    <property type="entry name" value="DNA LIGASE"/>
    <property type="match status" value="1"/>
</dbReference>
<dbReference type="HOGENOM" id="CLU_021047_0_0_6"/>
<dbReference type="Proteomes" id="UP000001317">
    <property type="component" value="Chromosome"/>
</dbReference>
<sequence>MAMFTIRLPSLIASLIVACLFITNYSFATSAEIPPNNTDKPSIQLASTTTQPMVNISGYLVSEKLDGVRGYWDGKAMYSRSGRLINLPAWFIEGFPEFPLDGELWIERGTFEQVSATVRKTKASDAEWAKVRFWVFDLPDDPNIFELRYYRATKVLQGVSPFLAVIRQYTLSSNQALDSQLQGIIADNGEGLMLHKKTALYKAGRSKDIVKLKPFYDAEAVVVAHTSGKGKFSGMLGALVVKNEQGKVFNLGSGFTQEQRLDPPKIGSQVTYKYYGLTQKGTPRFASFLRVRQSQ</sequence>
<feature type="signal peptide" evidence="7">
    <location>
        <begin position="1"/>
        <end position="28"/>
    </location>
</feature>
<evidence type="ECO:0000313" key="10">
    <source>
        <dbReference type="EMBL" id="ABZ76307.1"/>
    </source>
</evidence>
<dbReference type="Pfam" id="PF01068">
    <property type="entry name" value="DNA_ligase_A_M"/>
    <property type="match status" value="1"/>
</dbReference>
<evidence type="ECO:0000256" key="5">
    <source>
        <dbReference type="ARBA" id="ARBA00023204"/>
    </source>
</evidence>
<feature type="chain" id="PRO_5002755964" evidence="7">
    <location>
        <begin position="29"/>
        <end position="295"/>
    </location>
</feature>
<keyword evidence="4" id="KW-0227">DNA damage</keyword>
<dbReference type="InterPro" id="IPR012340">
    <property type="entry name" value="NA-bd_OB-fold"/>
</dbReference>
<dbReference type="EMBL" id="CP000931">
    <property type="protein sequence ID" value="ABZ76307.1"/>
    <property type="molecule type" value="Genomic_DNA"/>
</dbReference>
<dbReference type="SUPFAM" id="SSF56091">
    <property type="entry name" value="DNA ligase/mRNA capping enzyme, catalytic domain"/>
    <property type="match status" value="1"/>
</dbReference>
<organism evidence="10 11">
    <name type="scientific">Shewanella halifaxensis (strain HAW-EB4)</name>
    <dbReference type="NCBI Taxonomy" id="458817"/>
    <lineage>
        <taxon>Bacteria</taxon>
        <taxon>Pseudomonadati</taxon>
        <taxon>Pseudomonadota</taxon>
        <taxon>Gammaproteobacteria</taxon>
        <taxon>Alteromonadales</taxon>
        <taxon>Shewanellaceae</taxon>
        <taxon>Shewanella</taxon>
    </lineage>
</organism>
<evidence type="ECO:0000256" key="3">
    <source>
        <dbReference type="ARBA" id="ARBA00022705"/>
    </source>
</evidence>
<dbReference type="AlphaFoldDB" id="B0TQR2"/>
<name>B0TQR2_SHEHH</name>
<dbReference type="eggNOG" id="COG1793">
    <property type="taxonomic scope" value="Bacteria"/>
</dbReference>
<dbReference type="Pfam" id="PF14743">
    <property type="entry name" value="DNA_ligase_OB_2"/>
    <property type="match status" value="1"/>
</dbReference>
<proteinExistence type="predicted"/>
<keyword evidence="11" id="KW-1185">Reference proteome</keyword>
<dbReference type="GO" id="GO:0003910">
    <property type="term" value="F:DNA ligase (ATP) activity"/>
    <property type="evidence" value="ECO:0007669"/>
    <property type="project" value="UniProtKB-EC"/>
</dbReference>
<evidence type="ECO:0000256" key="7">
    <source>
        <dbReference type="SAM" id="SignalP"/>
    </source>
</evidence>
<feature type="domain" description="DNA ligase OB-like" evidence="9">
    <location>
        <begin position="228"/>
        <end position="292"/>
    </location>
</feature>
<dbReference type="Gene3D" id="3.30.470.30">
    <property type="entry name" value="DNA ligase/mRNA capping enzyme"/>
    <property type="match status" value="1"/>
</dbReference>
<evidence type="ECO:0000259" key="9">
    <source>
        <dbReference type="Pfam" id="PF14743"/>
    </source>
</evidence>
<dbReference type="Gene3D" id="3.30.1490.70">
    <property type="match status" value="1"/>
</dbReference>
<accession>B0TQR2</accession>
<evidence type="ECO:0000256" key="2">
    <source>
        <dbReference type="ARBA" id="ARBA00022598"/>
    </source>
</evidence>
<dbReference type="STRING" id="458817.Shal_1741"/>
<evidence type="ECO:0000256" key="1">
    <source>
        <dbReference type="ARBA" id="ARBA00001968"/>
    </source>
</evidence>
<dbReference type="InterPro" id="IPR029319">
    <property type="entry name" value="DNA_ligase_OB"/>
</dbReference>
<keyword evidence="3" id="KW-0235">DNA replication</keyword>
<keyword evidence="5" id="KW-0234">DNA repair</keyword>
<dbReference type="GO" id="GO:0006260">
    <property type="term" value="P:DNA replication"/>
    <property type="evidence" value="ECO:0007669"/>
    <property type="project" value="UniProtKB-KW"/>
</dbReference>
<comment type="cofactor">
    <cofactor evidence="1">
        <name>a divalent metal cation</name>
        <dbReference type="ChEBI" id="CHEBI:60240"/>
    </cofactor>
</comment>
<evidence type="ECO:0000313" key="11">
    <source>
        <dbReference type="Proteomes" id="UP000001317"/>
    </source>
</evidence>
<dbReference type="Gene3D" id="2.40.50.140">
    <property type="entry name" value="Nucleic acid-binding proteins"/>
    <property type="match status" value="1"/>
</dbReference>
<evidence type="ECO:0000256" key="6">
    <source>
        <dbReference type="ARBA" id="ARBA00034003"/>
    </source>
</evidence>
<dbReference type="InterPro" id="IPR050326">
    <property type="entry name" value="NAD_dep_DNA_ligaseB"/>
</dbReference>
<dbReference type="KEGG" id="shl:Shal_1741"/>
<evidence type="ECO:0000259" key="8">
    <source>
        <dbReference type="Pfam" id="PF01068"/>
    </source>
</evidence>
<keyword evidence="7" id="KW-0732">Signal</keyword>
<dbReference type="GO" id="GO:0005524">
    <property type="term" value="F:ATP binding"/>
    <property type="evidence" value="ECO:0007669"/>
    <property type="project" value="InterPro"/>
</dbReference>
<evidence type="ECO:0000256" key="4">
    <source>
        <dbReference type="ARBA" id="ARBA00022763"/>
    </source>
</evidence>
<dbReference type="PROSITE" id="PS51257">
    <property type="entry name" value="PROKAR_LIPOPROTEIN"/>
    <property type="match status" value="1"/>
</dbReference>
<dbReference type="GO" id="GO:0006310">
    <property type="term" value="P:DNA recombination"/>
    <property type="evidence" value="ECO:0007669"/>
    <property type="project" value="InterPro"/>
</dbReference>
<protein>
    <submittedName>
        <fullName evidence="10">ATP dependent DNA ligase</fullName>
    </submittedName>
</protein>
<dbReference type="PANTHER" id="PTHR47810:SF1">
    <property type="entry name" value="DNA LIGASE B"/>
    <property type="match status" value="1"/>
</dbReference>